<keyword evidence="2" id="KW-1185">Reference proteome</keyword>
<gene>
    <name evidence="1" type="ORF">FPRO_04671</name>
</gene>
<accession>A0A1L7VH99</accession>
<dbReference type="Proteomes" id="UP000183971">
    <property type="component" value="Unassembled WGS sequence"/>
</dbReference>
<dbReference type="AlphaFoldDB" id="A0A1L7VH99"/>
<dbReference type="VEuPathDB" id="FungiDB:FPRO_04671"/>
<evidence type="ECO:0000313" key="1">
    <source>
        <dbReference type="EMBL" id="CZR39774.1"/>
    </source>
</evidence>
<organism evidence="1 2">
    <name type="scientific">Fusarium proliferatum (strain ET1)</name>
    <name type="common">Orchid endophyte fungus</name>
    <dbReference type="NCBI Taxonomy" id="1227346"/>
    <lineage>
        <taxon>Eukaryota</taxon>
        <taxon>Fungi</taxon>
        <taxon>Dikarya</taxon>
        <taxon>Ascomycota</taxon>
        <taxon>Pezizomycotina</taxon>
        <taxon>Sordariomycetes</taxon>
        <taxon>Hypocreomycetidae</taxon>
        <taxon>Hypocreales</taxon>
        <taxon>Nectriaceae</taxon>
        <taxon>Fusarium</taxon>
        <taxon>Fusarium fujikuroi species complex</taxon>
    </lineage>
</organism>
<evidence type="ECO:0000313" key="2">
    <source>
        <dbReference type="Proteomes" id="UP000183971"/>
    </source>
</evidence>
<comment type="caution">
    <text evidence="1">The sequence shown here is derived from an EMBL/GenBank/DDBJ whole genome shotgun (WGS) entry which is preliminary data.</text>
</comment>
<sequence>MPQIIHDFIQPWPISILGTLGCGYTHPSSSASVGCIPYSSQVPRPTQCIYVLRAGCLASAVARRTSSSPTSQP</sequence>
<dbReference type="RefSeq" id="XP_031080367.1">
    <property type="nucleotide sequence ID" value="XM_031230208.1"/>
</dbReference>
<dbReference type="EMBL" id="FJOF01000004">
    <property type="protein sequence ID" value="CZR39774.1"/>
    <property type="molecule type" value="Genomic_DNA"/>
</dbReference>
<protein>
    <submittedName>
        <fullName evidence="1">Uncharacterized protein</fullName>
    </submittedName>
</protein>
<reference evidence="2" key="1">
    <citation type="journal article" date="2016" name="Genome Biol. Evol.">
        <title>Comparative 'omics' of the Fusarium fujikuroi species complex highlights differences in genetic potential and metabolite synthesis.</title>
        <authorList>
            <person name="Niehaus E.-M."/>
            <person name="Muensterkoetter M."/>
            <person name="Proctor R.H."/>
            <person name="Brown D.W."/>
            <person name="Sharon A."/>
            <person name="Idan Y."/>
            <person name="Oren-Young L."/>
            <person name="Sieber C.M."/>
            <person name="Novak O."/>
            <person name="Pencik A."/>
            <person name="Tarkowska D."/>
            <person name="Hromadova K."/>
            <person name="Freeman S."/>
            <person name="Maymon M."/>
            <person name="Elazar M."/>
            <person name="Youssef S.A."/>
            <person name="El-Shabrawy E.S.M."/>
            <person name="Shalaby A.B.A."/>
            <person name="Houterman P."/>
            <person name="Brock N.L."/>
            <person name="Burkhardt I."/>
            <person name="Tsavkelova E.A."/>
            <person name="Dickschat J.S."/>
            <person name="Galuszka P."/>
            <person name="Gueldener U."/>
            <person name="Tudzynski B."/>
        </authorList>
    </citation>
    <scope>NUCLEOTIDE SEQUENCE [LARGE SCALE GENOMIC DNA]</scope>
    <source>
        <strain evidence="2">ET1</strain>
    </source>
</reference>
<proteinExistence type="predicted"/>
<dbReference type="GeneID" id="42049555"/>
<name>A0A1L7VH99_FUSPR</name>